<evidence type="ECO:0000256" key="1">
    <source>
        <dbReference type="ARBA" id="ARBA00022679"/>
    </source>
</evidence>
<accession>A0A6P1TH83</accession>
<keyword evidence="1" id="KW-0808">Transferase</keyword>
<evidence type="ECO:0000313" key="4">
    <source>
        <dbReference type="Proteomes" id="UP000464675"/>
    </source>
</evidence>
<dbReference type="PANTHER" id="PTHR12788">
    <property type="entry name" value="PROTEIN-TYROSINE SULFOTRANSFERASE 2"/>
    <property type="match status" value="1"/>
</dbReference>
<evidence type="ECO:0000313" key="3">
    <source>
        <dbReference type="EMBL" id="QHQ40579.1"/>
    </source>
</evidence>
<dbReference type="EMBL" id="JACHHR010000002">
    <property type="protein sequence ID" value="MBB5211834.1"/>
    <property type="molecule type" value="Genomic_DNA"/>
</dbReference>
<keyword evidence="4" id="KW-1185">Reference proteome</keyword>
<proteinExistence type="predicted"/>
<dbReference type="Pfam" id="PF13469">
    <property type="entry name" value="Sulfotransfer_3"/>
    <property type="match status" value="1"/>
</dbReference>
<dbReference type="InterPro" id="IPR027417">
    <property type="entry name" value="P-loop_NTPase"/>
</dbReference>
<dbReference type="SUPFAM" id="SSF52540">
    <property type="entry name" value="P-loop containing nucleoside triphosphate hydrolases"/>
    <property type="match status" value="1"/>
</dbReference>
<dbReference type="AlphaFoldDB" id="A0A6P1TH83"/>
<evidence type="ECO:0000313" key="5">
    <source>
        <dbReference type="Proteomes" id="UP000563601"/>
    </source>
</evidence>
<dbReference type="Proteomes" id="UP000464675">
    <property type="component" value="Chromosome"/>
</dbReference>
<evidence type="ECO:0008006" key="6">
    <source>
        <dbReference type="Google" id="ProtNLM"/>
    </source>
</evidence>
<dbReference type="RefSeq" id="WP_161859870.1">
    <property type="nucleotide sequence ID" value="NZ_CP047491.1"/>
</dbReference>
<dbReference type="GO" id="GO:0008476">
    <property type="term" value="F:protein-tyrosine sulfotransferase activity"/>
    <property type="evidence" value="ECO:0007669"/>
    <property type="project" value="InterPro"/>
</dbReference>
<reference evidence="2 5" key="2">
    <citation type="submission" date="2020-08" db="EMBL/GenBank/DDBJ databases">
        <title>Genomic Encyclopedia of Type Strains, Phase IV (KMG-IV): sequencing the most valuable type-strain genomes for metagenomic binning, comparative biology and taxonomic classification.</title>
        <authorList>
            <person name="Goeker M."/>
        </authorList>
    </citation>
    <scope>NUCLEOTIDE SEQUENCE [LARGE SCALE GENOMIC DNA]</scope>
    <source>
        <strain evidence="2 5">DSM 11525</strain>
    </source>
</reference>
<dbReference type="InterPro" id="IPR026634">
    <property type="entry name" value="TPST-like"/>
</dbReference>
<organism evidence="2 5">
    <name type="scientific">Microbulbifer hydrolyticus</name>
    <dbReference type="NCBI Taxonomy" id="48074"/>
    <lineage>
        <taxon>Bacteria</taxon>
        <taxon>Pseudomonadati</taxon>
        <taxon>Pseudomonadota</taxon>
        <taxon>Gammaproteobacteria</taxon>
        <taxon>Cellvibrionales</taxon>
        <taxon>Microbulbiferaceae</taxon>
        <taxon>Microbulbifer</taxon>
    </lineage>
</organism>
<name>A0A6P1TH83_9GAMM</name>
<dbReference type="Gene3D" id="3.40.50.300">
    <property type="entry name" value="P-loop containing nucleotide triphosphate hydrolases"/>
    <property type="match status" value="1"/>
</dbReference>
<dbReference type="OrthoDB" id="5729795at2"/>
<dbReference type="PANTHER" id="PTHR12788:SF10">
    <property type="entry name" value="PROTEIN-TYROSINE SULFOTRANSFERASE"/>
    <property type="match status" value="1"/>
</dbReference>
<evidence type="ECO:0000313" key="2">
    <source>
        <dbReference type="EMBL" id="MBB5211834.1"/>
    </source>
</evidence>
<sequence length="322" mass="37429">MSQLKTQPDNAALASPVFIVGSLRSGSTLLRLLLDHHSQINMFGEFEGAVSQAQGENWPDIKDYWRFVKTDRQTSALKLDIDQSLDYEQLVRDFLTQLHRRNSGKIIGASIHSRVDLLPKLWPSARYIQLMRDPRDVARSCIGMGWAGNVYEGAKVWISLEARRTKLRQRTDPANNLNVYYEQLVSDPIGELKKICAFLNVDFEENMLEIESDTSYGFPSAGYAYQWKTKLTGKEIRWVELRTGEAMVTQGYKPTSTKHKPLSRLERTHILFQNRYYRAMFHIRKWGLSLWAQNIISRKFGSKKWTDHVRLRIGEKNKLYLR</sequence>
<dbReference type="Proteomes" id="UP000563601">
    <property type="component" value="Unassembled WGS sequence"/>
</dbReference>
<protein>
    <recommendedName>
        <fullName evidence="6">Sulfotransferase</fullName>
    </recommendedName>
</protein>
<dbReference type="EMBL" id="CP047491">
    <property type="protein sequence ID" value="QHQ40579.1"/>
    <property type="molecule type" value="Genomic_DNA"/>
</dbReference>
<reference evidence="3 4" key="1">
    <citation type="submission" date="2020-01" db="EMBL/GenBank/DDBJ databases">
        <title>The possibility of degradation of plastic by Microbulbifer hydrolyticus IRE-31.</title>
        <authorList>
            <person name="Liu L."/>
        </authorList>
    </citation>
    <scope>NUCLEOTIDE SEQUENCE [LARGE SCALE GENOMIC DNA]</scope>
    <source>
        <strain evidence="3 4">IRE-31</strain>
    </source>
</reference>
<gene>
    <name evidence="3" type="ORF">GTQ55_17395</name>
    <name evidence="2" type="ORF">HNQ53_002052</name>
</gene>